<dbReference type="InterPro" id="IPR029058">
    <property type="entry name" value="AB_hydrolase_fold"/>
</dbReference>
<feature type="region of interest" description="Disordered" evidence="9">
    <location>
        <begin position="116"/>
        <end position="138"/>
    </location>
</feature>
<proteinExistence type="inferred from homology"/>
<dbReference type="PRINTS" id="PR00414">
    <property type="entry name" value="PPTHIESTRASE"/>
</dbReference>
<dbReference type="GeneID" id="27319303"/>
<evidence type="ECO:0000313" key="11">
    <source>
        <dbReference type="EMBL" id="KIV97748.1"/>
    </source>
</evidence>
<dbReference type="Pfam" id="PF02089">
    <property type="entry name" value="Palm_thioest"/>
    <property type="match status" value="1"/>
</dbReference>
<dbReference type="OMA" id="KFVMVMF"/>
<accession>A0A0D2AFR2</accession>
<reference evidence="11 12" key="1">
    <citation type="submission" date="2015-01" db="EMBL/GenBank/DDBJ databases">
        <title>The Genome Sequence of Exophiala mesophila CBS40295.</title>
        <authorList>
            <consortium name="The Broad Institute Genomics Platform"/>
            <person name="Cuomo C."/>
            <person name="de Hoog S."/>
            <person name="Gorbushina A."/>
            <person name="Stielow B."/>
            <person name="Teixiera M."/>
            <person name="Abouelleil A."/>
            <person name="Chapman S.B."/>
            <person name="Priest M."/>
            <person name="Young S.K."/>
            <person name="Wortman J."/>
            <person name="Nusbaum C."/>
            <person name="Birren B."/>
        </authorList>
    </citation>
    <scope>NUCLEOTIDE SEQUENCE [LARGE SCALE GENOMIC DNA]</scope>
    <source>
        <strain evidence="11 12">CBS 40295</strain>
    </source>
</reference>
<dbReference type="AlphaFoldDB" id="A0A0D2AFR2"/>
<keyword evidence="7" id="KW-0325">Glycoprotein</keyword>
<feature type="compositionally biased region" description="Acidic residues" evidence="9">
    <location>
        <begin position="129"/>
        <end position="138"/>
    </location>
</feature>
<evidence type="ECO:0000256" key="1">
    <source>
        <dbReference type="ARBA" id="ARBA00010758"/>
    </source>
</evidence>
<dbReference type="EMBL" id="KN847520">
    <property type="protein sequence ID" value="KIV97748.1"/>
    <property type="molecule type" value="Genomic_DNA"/>
</dbReference>
<evidence type="ECO:0000256" key="8">
    <source>
        <dbReference type="ARBA" id="ARBA00031934"/>
    </source>
</evidence>
<feature type="region of interest" description="Disordered" evidence="9">
    <location>
        <begin position="54"/>
        <end position="83"/>
    </location>
</feature>
<keyword evidence="4 10" id="KW-0732">Signal</keyword>
<keyword evidence="6" id="KW-1015">Disulfide bond</keyword>
<keyword evidence="12" id="KW-1185">Reference proteome</keyword>
<dbReference type="PANTHER" id="PTHR11247:SF8">
    <property type="entry name" value="PALMITOYL-PROTEIN THIOESTERASE 1"/>
    <property type="match status" value="1"/>
</dbReference>
<evidence type="ECO:0000256" key="9">
    <source>
        <dbReference type="SAM" id="MobiDB-lite"/>
    </source>
</evidence>
<dbReference type="VEuPathDB" id="FungiDB:PV10_01458"/>
<dbReference type="SUPFAM" id="SSF53474">
    <property type="entry name" value="alpha/beta-Hydrolases"/>
    <property type="match status" value="1"/>
</dbReference>
<feature type="signal peptide" evidence="10">
    <location>
        <begin position="1"/>
        <end position="18"/>
    </location>
</feature>
<dbReference type="FunFam" id="3.40.50.1820:FF:000107">
    <property type="entry name" value="Palmitoyl-protein thioesterase 1"/>
    <property type="match status" value="1"/>
</dbReference>
<evidence type="ECO:0000313" key="12">
    <source>
        <dbReference type="Proteomes" id="UP000054302"/>
    </source>
</evidence>
<dbReference type="Proteomes" id="UP000054302">
    <property type="component" value="Unassembled WGS sequence"/>
</dbReference>
<evidence type="ECO:0000256" key="10">
    <source>
        <dbReference type="SAM" id="SignalP"/>
    </source>
</evidence>
<dbReference type="Gene3D" id="3.40.50.1820">
    <property type="entry name" value="alpha/beta hydrolase"/>
    <property type="match status" value="1"/>
</dbReference>
<gene>
    <name evidence="11" type="ORF">PV10_01458</name>
</gene>
<evidence type="ECO:0000256" key="3">
    <source>
        <dbReference type="ARBA" id="ARBA00014212"/>
    </source>
</evidence>
<evidence type="ECO:0000256" key="4">
    <source>
        <dbReference type="ARBA" id="ARBA00022729"/>
    </source>
</evidence>
<organism evidence="11 12">
    <name type="scientific">Exophiala mesophila</name>
    <name type="common">Black yeast-like fungus</name>
    <dbReference type="NCBI Taxonomy" id="212818"/>
    <lineage>
        <taxon>Eukaryota</taxon>
        <taxon>Fungi</taxon>
        <taxon>Dikarya</taxon>
        <taxon>Ascomycota</taxon>
        <taxon>Pezizomycotina</taxon>
        <taxon>Eurotiomycetes</taxon>
        <taxon>Chaetothyriomycetidae</taxon>
        <taxon>Chaetothyriales</taxon>
        <taxon>Herpotrichiellaceae</taxon>
        <taxon>Exophiala</taxon>
    </lineage>
</organism>
<dbReference type="InterPro" id="IPR002472">
    <property type="entry name" value="Palm_thioest"/>
</dbReference>
<dbReference type="EC" id="3.1.2.22" evidence="2"/>
<comment type="similarity">
    <text evidence="1">Belongs to the palmitoyl-protein thioesterase family.</text>
</comment>
<dbReference type="PANTHER" id="PTHR11247">
    <property type="entry name" value="PALMITOYL-PROTEIN THIOESTERASE/DOLICHYLDIPHOSPHATASE 1"/>
    <property type="match status" value="1"/>
</dbReference>
<dbReference type="HOGENOM" id="CLU_050129_0_1_1"/>
<protein>
    <recommendedName>
        <fullName evidence="3">Palmitoyl-protein thioesterase 1</fullName>
        <ecNumber evidence="2">3.1.2.22</ecNumber>
    </recommendedName>
    <alternativeName>
        <fullName evidence="8">Palmitoyl-protein hydrolase 1</fullName>
    </alternativeName>
</protein>
<evidence type="ECO:0000256" key="5">
    <source>
        <dbReference type="ARBA" id="ARBA00022801"/>
    </source>
</evidence>
<dbReference type="GO" id="GO:0008474">
    <property type="term" value="F:palmitoyl-(protein) hydrolase activity"/>
    <property type="evidence" value="ECO:0007669"/>
    <property type="project" value="UniProtKB-EC"/>
</dbReference>
<name>A0A0D2AFR2_EXOME</name>
<evidence type="ECO:0000256" key="2">
    <source>
        <dbReference type="ARBA" id="ARBA00012423"/>
    </source>
</evidence>
<keyword evidence="5" id="KW-0378">Hydrolase</keyword>
<dbReference type="STRING" id="212818.A0A0D2AFR2"/>
<dbReference type="OrthoDB" id="10263094at2759"/>
<dbReference type="RefSeq" id="XP_016229322.1">
    <property type="nucleotide sequence ID" value="XM_016365673.1"/>
</dbReference>
<feature type="chain" id="PRO_5002248761" description="Palmitoyl-protein thioesterase 1" evidence="10">
    <location>
        <begin position="19"/>
        <end position="439"/>
    </location>
</feature>
<evidence type="ECO:0000256" key="7">
    <source>
        <dbReference type="ARBA" id="ARBA00023180"/>
    </source>
</evidence>
<evidence type="ECO:0000256" key="6">
    <source>
        <dbReference type="ARBA" id="ARBA00023157"/>
    </source>
</evidence>
<sequence length="439" mass="49030">MFLTRLSLLLALPAAIRAIVVYPEAQIFQDALRQPAQLAPVNPRLGVKHVLPPHRPCQHNQESVKLSPKLARPADDQEEGDEEVLRSKYITYPQILEEDLQDSWIKITKLPPKQLAPKFATPSRKATDTLDDDDDEDNPLPVVIWHGLGDTADAAGLKDVADLIGDIHPGTYTYIISVVGTGGSGDRQASFFGNVTEQLDRVCHALHQDQILSTAPAIDAVGFSQGGQFLRAYIQRCGSWAPKVRSLITFGSQHNGVSEFQKCAGPTDWVCQGANALLKSSSVWSDFVQSRLVPAQYYRDPNDFDNYLAHSNFLADINNERDVKNASYAENLSQLEKFIMVVFNDDRTVIPKESGWFAEVNVTSSTVTPLRERPIYKEDWIGLKKLDEKGALEFVTVQGEHMQLADKDLKKLFGEYFGTAGKKFEKSKTDDENEWKVDL</sequence>